<dbReference type="GO" id="GO:0022857">
    <property type="term" value="F:transmembrane transporter activity"/>
    <property type="evidence" value="ECO:0007669"/>
    <property type="project" value="InterPro"/>
</dbReference>
<feature type="transmembrane region" description="Helical" evidence="7">
    <location>
        <begin position="358"/>
        <end position="375"/>
    </location>
</feature>
<dbReference type="EMBL" id="FQZK01000014">
    <property type="protein sequence ID" value="SHK14337.1"/>
    <property type="molecule type" value="Genomic_DNA"/>
</dbReference>
<dbReference type="AlphaFoldDB" id="A0A1M6Q2J1"/>
<accession>A0A1M6Q2J1</accession>
<evidence type="ECO:0000313" key="10">
    <source>
        <dbReference type="Proteomes" id="UP000184452"/>
    </source>
</evidence>
<evidence type="ECO:0000313" key="9">
    <source>
        <dbReference type="EMBL" id="SHK14337.1"/>
    </source>
</evidence>
<dbReference type="Pfam" id="PF05977">
    <property type="entry name" value="MFS_3"/>
    <property type="match status" value="1"/>
</dbReference>
<dbReference type="RefSeq" id="WP_084737590.1">
    <property type="nucleotide sequence ID" value="NZ_FQZK01000014.1"/>
</dbReference>
<keyword evidence="6 7" id="KW-0472">Membrane</keyword>
<feature type="transmembrane region" description="Helical" evidence="7">
    <location>
        <begin position="21"/>
        <end position="42"/>
    </location>
</feature>
<dbReference type="PANTHER" id="PTHR23513">
    <property type="entry name" value="INTEGRAL MEMBRANE EFFLUX PROTEIN-RELATED"/>
    <property type="match status" value="1"/>
</dbReference>
<feature type="transmembrane region" description="Helical" evidence="7">
    <location>
        <begin position="291"/>
        <end position="313"/>
    </location>
</feature>
<dbReference type="InterPro" id="IPR010290">
    <property type="entry name" value="TM_effector"/>
</dbReference>
<dbReference type="InterPro" id="IPR020846">
    <property type="entry name" value="MFS_dom"/>
</dbReference>
<evidence type="ECO:0000256" key="1">
    <source>
        <dbReference type="ARBA" id="ARBA00004651"/>
    </source>
</evidence>
<feature type="transmembrane region" description="Helical" evidence="7">
    <location>
        <begin position="229"/>
        <end position="251"/>
    </location>
</feature>
<dbReference type="PROSITE" id="PS50850">
    <property type="entry name" value="MFS"/>
    <property type="match status" value="1"/>
</dbReference>
<name>A0A1M6Q2J1_9ACTN</name>
<dbReference type="PANTHER" id="PTHR23513:SF6">
    <property type="entry name" value="MAJOR FACILITATOR SUPERFAMILY ASSOCIATED DOMAIN-CONTAINING PROTEIN"/>
    <property type="match status" value="1"/>
</dbReference>
<evidence type="ECO:0000256" key="4">
    <source>
        <dbReference type="ARBA" id="ARBA00022692"/>
    </source>
</evidence>
<feature type="transmembrane region" description="Helical" evidence="7">
    <location>
        <begin position="381"/>
        <end position="398"/>
    </location>
</feature>
<keyword evidence="5 7" id="KW-1133">Transmembrane helix</keyword>
<feature type="transmembrane region" description="Helical" evidence="7">
    <location>
        <begin position="48"/>
        <end position="69"/>
    </location>
</feature>
<dbReference type="SUPFAM" id="SSF103473">
    <property type="entry name" value="MFS general substrate transporter"/>
    <property type="match status" value="1"/>
</dbReference>
<feature type="transmembrane region" description="Helical" evidence="7">
    <location>
        <begin position="319"/>
        <end position="337"/>
    </location>
</feature>
<feature type="transmembrane region" description="Helical" evidence="7">
    <location>
        <begin position="263"/>
        <end position="284"/>
    </location>
</feature>
<dbReference type="GO" id="GO:0005886">
    <property type="term" value="C:plasma membrane"/>
    <property type="evidence" value="ECO:0007669"/>
    <property type="project" value="UniProtKB-SubCell"/>
</dbReference>
<evidence type="ECO:0000256" key="3">
    <source>
        <dbReference type="ARBA" id="ARBA00022475"/>
    </source>
</evidence>
<dbReference type="Proteomes" id="UP000184452">
    <property type="component" value="Unassembled WGS sequence"/>
</dbReference>
<keyword evidence="3" id="KW-1003">Cell membrane</keyword>
<evidence type="ECO:0000256" key="7">
    <source>
        <dbReference type="SAM" id="Phobius"/>
    </source>
</evidence>
<dbReference type="InterPro" id="IPR036259">
    <property type="entry name" value="MFS_trans_sf"/>
</dbReference>
<dbReference type="OrthoDB" id="145388at2"/>
<evidence type="ECO:0000259" key="8">
    <source>
        <dbReference type="PROSITE" id="PS50850"/>
    </source>
</evidence>
<sequence>MPSASSTPPLSPAFHRFWAGSLASNLADGVMLTALPLLAVALTDDPLAVAGLTAARYLPWLLFGLLGGALVDRLDRARAMVAANVVRAAAVALLAVLVAVDSAGVVWLYAVMFTVMCCEIVYDLAGRAMLPSLAPGAVDRANGRLTASQETAQDFVGAPLAGLLFVVAAALPLAVNSGAYLLGALILMGLPSAARRAVPAVPAPSVRPSLAADIGEGLRFVYTDRALRGLVVFSAVVNLAAGAQAAVLVLVVRDHLGMPEVLFGVFLAVGAVGALTGALLAAGLAARAGRFAAITAGYLSQAVFALVVAAAAGAPVVGALAWAALAGAATVSAVLSGGVVQQIVPSGLLGRVMSVRRMLGFGVVPLGALLGGLAARVDLRLPLLVSAAVFAVGTLVVLRHLRAASARADAAERRVRGEQPTDGAD</sequence>
<evidence type="ECO:0000256" key="2">
    <source>
        <dbReference type="ARBA" id="ARBA00022448"/>
    </source>
</evidence>
<gene>
    <name evidence="9" type="ORF">SAMN05421803_11473</name>
</gene>
<keyword evidence="2" id="KW-0813">Transport</keyword>
<dbReference type="STRING" id="758803.SAMN05421803_11473"/>
<keyword evidence="4 7" id="KW-0812">Transmembrane</keyword>
<reference evidence="9 10" key="1">
    <citation type="submission" date="2016-11" db="EMBL/GenBank/DDBJ databases">
        <authorList>
            <person name="Jaros S."/>
            <person name="Januszkiewicz K."/>
            <person name="Wedrychowicz H."/>
        </authorList>
    </citation>
    <scope>NUCLEOTIDE SEQUENCE [LARGE SCALE GENOMIC DNA]</scope>
    <source>
        <strain evidence="9 10">CGMCC 4.5723</strain>
    </source>
</reference>
<evidence type="ECO:0000256" key="6">
    <source>
        <dbReference type="ARBA" id="ARBA00023136"/>
    </source>
</evidence>
<comment type="subcellular location">
    <subcellularLocation>
        <location evidence="1">Cell membrane</location>
        <topology evidence="1">Multi-pass membrane protein</topology>
    </subcellularLocation>
</comment>
<keyword evidence="10" id="KW-1185">Reference proteome</keyword>
<proteinExistence type="predicted"/>
<organism evidence="9 10">
    <name type="scientific">Nocardiopsis flavescens</name>
    <dbReference type="NCBI Taxonomy" id="758803"/>
    <lineage>
        <taxon>Bacteria</taxon>
        <taxon>Bacillati</taxon>
        <taxon>Actinomycetota</taxon>
        <taxon>Actinomycetes</taxon>
        <taxon>Streptosporangiales</taxon>
        <taxon>Nocardiopsidaceae</taxon>
        <taxon>Nocardiopsis</taxon>
    </lineage>
</organism>
<protein>
    <submittedName>
        <fullName evidence="9">Transmembrane secretion effector</fullName>
    </submittedName>
</protein>
<evidence type="ECO:0000256" key="5">
    <source>
        <dbReference type="ARBA" id="ARBA00022989"/>
    </source>
</evidence>
<feature type="domain" description="Major facilitator superfamily (MFS) profile" evidence="8">
    <location>
        <begin position="226"/>
        <end position="425"/>
    </location>
</feature>
<dbReference type="Gene3D" id="1.20.1250.20">
    <property type="entry name" value="MFS general substrate transporter like domains"/>
    <property type="match status" value="2"/>
</dbReference>